<dbReference type="OrthoDB" id="424794at2759"/>
<dbReference type="EMBL" id="AJWJ01000327">
    <property type="protein sequence ID" value="KAF2071911.1"/>
    <property type="molecule type" value="Genomic_DNA"/>
</dbReference>
<reference evidence="2" key="1">
    <citation type="submission" date="2020-01" db="EMBL/GenBank/DDBJ databases">
        <title>Development of genomics and gene disruption for Polysphondylium violaceum indicates a role for the polyketide synthase stlB in stalk morphogenesis.</title>
        <authorList>
            <person name="Narita B."/>
            <person name="Kawabe Y."/>
            <person name="Kin K."/>
            <person name="Saito T."/>
            <person name="Gibbs R."/>
            <person name="Kuspa A."/>
            <person name="Muzny D."/>
            <person name="Queller D."/>
            <person name="Richards S."/>
            <person name="Strassman J."/>
            <person name="Sucgang R."/>
            <person name="Worley K."/>
            <person name="Schaap P."/>
        </authorList>
    </citation>
    <scope>NUCLEOTIDE SEQUENCE</scope>
    <source>
        <strain evidence="2">QSvi11</strain>
    </source>
</reference>
<comment type="caution">
    <text evidence="2">The sequence shown here is derived from an EMBL/GenBank/DDBJ whole genome shotgun (WGS) entry which is preliminary data.</text>
</comment>
<feature type="domain" description="Pseudouridine synthase RsuA/RluA-like" evidence="1">
    <location>
        <begin position="110"/>
        <end position="320"/>
    </location>
</feature>
<accession>A0A8J4URB2</accession>
<dbReference type="InterPro" id="IPR006145">
    <property type="entry name" value="PsdUridine_synth_RsuA/RluA"/>
</dbReference>
<dbReference type="InterPro" id="IPR050188">
    <property type="entry name" value="RluA_PseudoU_synthase"/>
</dbReference>
<dbReference type="Pfam" id="PF00849">
    <property type="entry name" value="PseudoU_synth_2"/>
    <property type="match status" value="1"/>
</dbReference>
<dbReference type="GO" id="GO:0000455">
    <property type="term" value="P:enzyme-directed rRNA pseudouridine synthesis"/>
    <property type="evidence" value="ECO:0007669"/>
    <property type="project" value="TreeGrafter"/>
</dbReference>
<evidence type="ECO:0000313" key="2">
    <source>
        <dbReference type="EMBL" id="KAF2071911.1"/>
    </source>
</evidence>
<dbReference type="SUPFAM" id="SSF55120">
    <property type="entry name" value="Pseudouridine synthase"/>
    <property type="match status" value="1"/>
</dbReference>
<keyword evidence="3" id="KW-1185">Reference proteome</keyword>
<dbReference type="PANTHER" id="PTHR21600">
    <property type="entry name" value="MITOCHONDRIAL RNA PSEUDOURIDINE SYNTHASE"/>
    <property type="match status" value="1"/>
</dbReference>
<evidence type="ECO:0000313" key="3">
    <source>
        <dbReference type="Proteomes" id="UP000695562"/>
    </source>
</evidence>
<dbReference type="PANTHER" id="PTHR21600:SF52">
    <property type="entry name" value="PSEUDOURIDINE SYNTHASE RSUA_RLUA-LIKE DOMAIN-CONTAINING PROTEIN"/>
    <property type="match status" value="1"/>
</dbReference>
<gene>
    <name evidence="2" type="ORF">CYY_006768</name>
</gene>
<organism evidence="2 3">
    <name type="scientific">Polysphondylium violaceum</name>
    <dbReference type="NCBI Taxonomy" id="133409"/>
    <lineage>
        <taxon>Eukaryota</taxon>
        <taxon>Amoebozoa</taxon>
        <taxon>Evosea</taxon>
        <taxon>Eumycetozoa</taxon>
        <taxon>Dictyostelia</taxon>
        <taxon>Dictyosteliales</taxon>
        <taxon>Dictyosteliaceae</taxon>
        <taxon>Polysphondylium</taxon>
    </lineage>
</organism>
<sequence length="386" mass="45387">MNALIKQPKIVRALYIITQRKDYISNILLDHFQHRACRNHIDQLFKDGAIYFREPLSTFKCVPPLPRRLLNDYVADEGTLLKFFYSPRIHSTSHLKPRFKDYILFENERFMIVDKPHSINLSSTVDSLSNNFTYILKQQLNSPTLYNPHLIDFPTRGLVMLIKDLEYLRRVNEMFKSREGLKKMYKVFVPILDSHKSNNAHRKELKVGVLRQFMKKSPTSPKIMIDYEPSKQEIHDNFLKNGVQDTWKECLLDIKNIETREIAVPLDANFHFDLLAQPRYDPHMMGRGVYRKRHKVLLFQVLDIELITGRTHQIRAQLSSLGHPILSDHLYGGKTLQQLIHNDPTLHDPNRSKSIGLYSFKFSFTCPFTLHPYTFQLQDNYTSTNK</sequence>
<dbReference type="GO" id="GO:0009982">
    <property type="term" value="F:pseudouridine synthase activity"/>
    <property type="evidence" value="ECO:0007669"/>
    <property type="project" value="InterPro"/>
</dbReference>
<dbReference type="Gene3D" id="3.30.2350.10">
    <property type="entry name" value="Pseudouridine synthase"/>
    <property type="match status" value="1"/>
</dbReference>
<dbReference type="GO" id="GO:0003723">
    <property type="term" value="F:RNA binding"/>
    <property type="evidence" value="ECO:0007669"/>
    <property type="project" value="InterPro"/>
</dbReference>
<name>A0A8J4URB2_9MYCE</name>
<evidence type="ECO:0000259" key="1">
    <source>
        <dbReference type="Pfam" id="PF00849"/>
    </source>
</evidence>
<proteinExistence type="predicted"/>
<dbReference type="AlphaFoldDB" id="A0A8J4URB2"/>
<protein>
    <recommendedName>
        <fullName evidence="1">Pseudouridine synthase RsuA/RluA-like domain-containing protein</fullName>
    </recommendedName>
</protein>
<dbReference type="Proteomes" id="UP000695562">
    <property type="component" value="Unassembled WGS sequence"/>
</dbReference>
<dbReference type="InterPro" id="IPR020103">
    <property type="entry name" value="PsdUridine_synth_cat_dom_sf"/>
</dbReference>